<keyword evidence="2" id="KW-1185">Reference proteome</keyword>
<evidence type="ECO:0000313" key="2">
    <source>
        <dbReference type="Proteomes" id="UP000238479"/>
    </source>
</evidence>
<sequence length="261" mass="30020">MIGRNFEPGKDMFRPKDEDEKLLEAEVPYLSAIGALLYLAQCTRPDISFAVNLLARHSSAPTHRHWIDVKTIFRYLRGTIDMGLFYPYKEKRNNGKLGLDPKRQNATIHDRWPFQRHWHCHCPRCRCLPPPLHQNDNDVLMDLADVRYLSNPHKGRCQTGYVFTMGSTTISLRSTKQTIVAASSNHAEIIALHEAVRECIWLRSIIRHIRGIYGLKSTTDVPICIYEDNVADLFTKSLPKFTFEKHVKSIGLGKLSKLPRL</sequence>
<gene>
    <name evidence="1" type="ORF">RchiOBHm_Chr4g0388351</name>
</gene>
<dbReference type="EMBL" id="PDCK01000042">
    <property type="protein sequence ID" value="PRQ36158.1"/>
    <property type="molecule type" value="Genomic_DNA"/>
</dbReference>
<evidence type="ECO:0000313" key="1">
    <source>
        <dbReference type="EMBL" id="PRQ36158.1"/>
    </source>
</evidence>
<proteinExistence type="predicted"/>
<dbReference type="Gramene" id="PRQ36158">
    <property type="protein sequence ID" value="PRQ36158"/>
    <property type="gene ID" value="RchiOBHm_Chr4g0388351"/>
</dbReference>
<dbReference type="Proteomes" id="UP000238479">
    <property type="component" value="Chromosome 4"/>
</dbReference>
<comment type="caution">
    <text evidence="1">The sequence shown here is derived from an EMBL/GenBank/DDBJ whole genome shotgun (WGS) entry which is preliminary data.</text>
</comment>
<dbReference type="EC" id="2.7.7.49" evidence="1"/>
<dbReference type="CDD" id="cd09272">
    <property type="entry name" value="RNase_HI_RT_Ty1"/>
    <property type="match status" value="1"/>
</dbReference>
<name>A0A2P6QPT6_ROSCH</name>
<dbReference type="AlphaFoldDB" id="A0A2P6QPT6"/>
<organism evidence="1 2">
    <name type="scientific">Rosa chinensis</name>
    <name type="common">China rose</name>
    <dbReference type="NCBI Taxonomy" id="74649"/>
    <lineage>
        <taxon>Eukaryota</taxon>
        <taxon>Viridiplantae</taxon>
        <taxon>Streptophyta</taxon>
        <taxon>Embryophyta</taxon>
        <taxon>Tracheophyta</taxon>
        <taxon>Spermatophyta</taxon>
        <taxon>Magnoliopsida</taxon>
        <taxon>eudicotyledons</taxon>
        <taxon>Gunneridae</taxon>
        <taxon>Pentapetalae</taxon>
        <taxon>rosids</taxon>
        <taxon>fabids</taxon>
        <taxon>Rosales</taxon>
        <taxon>Rosaceae</taxon>
        <taxon>Rosoideae</taxon>
        <taxon>Rosoideae incertae sedis</taxon>
        <taxon>Rosa</taxon>
    </lineage>
</organism>
<dbReference type="PANTHER" id="PTHR11439:SF486">
    <property type="entry name" value="RLK (RECEPTOR-LIKE KINASE) PROTEIN, PUTATIVE-RELATED"/>
    <property type="match status" value="1"/>
</dbReference>
<dbReference type="GO" id="GO:0003964">
    <property type="term" value="F:RNA-directed DNA polymerase activity"/>
    <property type="evidence" value="ECO:0007669"/>
    <property type="project" value="UniProtKB-KW"/>
</dbReference>
<protein>
    <submittedName>
        <fullName evidence="1">Putative RNA-directed DNA polymerase</fullName>
        <ecNumber evidence="1">2.7.7.49</ecNumber>
    </submittedName>
</protein>
<keyword evidence="1" id="KW-0548">Nucleotidyltransferase</keyword>
<dbReference type="STRING" id="74649.A0A2P6QPT6"/>
<keyword evidence="1" id="KW-0695">RNA-directed DNA polymerase</keyword>
<reference evidence="1 2" key="1">
    <citation type="journal article" date="2018" name="Nat. Genet.">
        <title>The Rosa genome provides new insights in the design of modern roses.</title>
        <authorList>
            <person name="Bendahmane M."/>
        </authorList>
    </citation>
    <scope>NUCLEOTIDE SEQUENCE [LARGE SCALE GENOMIC DNA]</scope>
    <source>
        <strain evidence="2">cv. Old Blush</strain>
    </source>
</reference>
<accession>A0A2P6QPT6</accession>
<dbReference type="OMA" id="FEATCEC"/>
<keyword evidence="1" id="KW-0808">Transferase</keyword>
<dbReference type="PANTHER" id="PTHR11439">
    <property type="entry name" value="GAG-POL-RELATED RETROTRANSPOSON"/>
    <property type="match status" value="1"/>
</dbReference>